<evidence type="ECO:0000259" key="11">
    <source>
        <dbReference type="Pfam" id="PF25087"/>
    </source>
</evidence>
<sequence>MKALVLAAAKSKKLLPFSETRPKMMIHLCGAYILERLLIQLKEAGVTEVFLVVSHQQQMIRDFFGRGRELGLKIEYLVQETPGSIGEAVLLGAQPLAQEDRFLLVYADAMVTGNCFKALLDQAAQSNKANLATVTHPASEGAYGNVYLSGEMTISKLIEKPGKGRLSNYIFGGSFIFTKDCFDLLKKNGGDMLGLFQTLIGKSDLEAYLWEKGWIDISRPWHILIANQLIMKDWDRSIIPDSVVLEKGVNINGPVVFGERVRVCSGVNINGPCYIGADSFIGHSSLIRDFSSIGPGSTIGYGSEVKNAVLFGNSVVGRLSFIGDSVLGAGVHLGSGTMTINNSVSGGSVVFESPEGETLDTELVKLGAFIGDAAVIGTGHNLAPGTWISAGAVIKDHFTYPLK</sequence>
<accession>A0A1F6GAJ7</accession>
<dbReference type="InterPro" id="IPR011004">
    <property type="entry name" value="Trimer_LpxA-like_sf"/>
</dbReference>
<evidence type="ECO:0000313" key="13">
    <source>
        <dbReference type="Proteomes" id="UP000178449"/>
    </source>
</evidence>
<evidence type="ECO:0000256" key="1">
    <source>
        <dbReference type="ARBA" id="ARBA00005166"/>
    </source>
</evidence>
<organism evidence="12 13">
    <name type="scientific">Candidatus Lambdaproteobacteria bacterium RIFOXYD2_FULL_50_16</name>
    <dbReference type="NCBI Taxonomy" id="1817772"/>
    <lineage>
        <taxon>Bacteria</taxon>
        <taxon>Pseudomonadati</taxon>
        <taxon>Pseudomonadota</taxon>
        <taxon>Candidatus Lambdaproteobacteria</taxon>
    </lineage>
</organism>
<dbReference type="SUPFAM" id="SSF51161">
    <property type="entry name" value="Trimeric LpxA-like enzymes"/>
    <property type="match status" value="1"/>
</dbReference>
<dbReference type="GO" id="GO:0003977">
    <property type="term" value="F:UDP-N-acetylglucosamine diphosphorylase activity"/>
    <property type="evidence" value="ECO:0007669"/>
    <property type="project" value="UniProtKB-EC"/>
</dbReference>
<dbReference type="PANTHER" id="PTHR43584:SF8">
    <property type="entry name" value="N-ACETYLMURAMATE ALPHA-1-PHOSPHATE URIDYLYLTRANSFERASE"/>
    <property type="match status" value="1"/>
</dbReference>
<dbReference type="STRING" id="1817772.A2527_08135"/>
<keyword evidence="4" id="KW-0548">Nucleotidyltransferase</keyword>
<evidence type="ECO:0000256" key="7">
    <source>
        <dbReference type="ARBA" id="ARBA00023315"/>
    </source>
</evidence>
<dbReference type="SUPFAM" id="SSF53448">
    <property type="entry name" value="Nucleotide-diphospho-sugar transferases"/>
    <property type="match status" value="1"/>
</dbReference>
<dbReference type="InterPro" id="IPR050065">
    <property type="entry name" value="GlmU-like"/>
</dbReference>
<dbReference type="Pfam" id="PF25087">
    <property type="entry name" value="GMPPB_C"/>
    <property type="match status" value="1"/>
</dbReference>
<keyword evidence="3" id="KW-0808">Transferase</keyword>
<feature type="domain" description="Mannose-1-phosphate guanyltransferase C-terminal" evidence="11">
    <location>
        <begin position="269"/>
        <end position="351"/>
    </location>
</feature>
<dbReference type="EMBL" id="MFNE01000026">
    <property type="protein sequence ID" value="OGG95130.1"/>
    <property type="molecule type" value="Genomic_DNA"/>
</dbReference>
<dbReference type="PANTHER" id="PTHR43584">
    <property type="entry name" value="NUCLEOTIDYL TRANSFERASE"/>
    <property type="match status" value="1"/>
</dbReference>
<keyword evidence="5" id="KW-0677">Repeat</keyword>
<comment type="pathway">
    <text evidence="1">Nucleotide-sugar biosynthesis; UDP-N-acetyl-alpha-D-glucosamine biosynthesis; N-acetyl-alpha-D-glucosamine 1-phosphate from alpha-D-glucosamine 6-phosphate (route II): step 2/2.</text>
</comment>
<dbReference type="Pfam" id="PF00483">
    <property type="entry name" value="NTP_transferase"/>
    <property type="match status" value="1"/>
</dbReference>
<evidence type="ECO:0000256" key="3">
    <source>
        <dbReference type="ARBA" id="ARBA00022679"/>
    </source>
</evidence>
<dbReference type="InterPro" id="IPR056729">
    <property type="entry name" value="GMPPB_C"/>
</dbReference>
<dbReference type="Proteomes" id="UP000178449">
    <property type="component" value="Unassembled WGS sequence"/>
</dbReference>
<evidence type="ECO:0000256" key="2">
    <source>
        <dbReference type="ARBA" id="ARBA00005208"/>
    </source>
</evidence>
<comment type="pathway">
    <text evidence="2">Nucleotide-sugar biosynthesis; UDP-N-acetyl-alpha-D-glucosamine biosynthesis; UDP-N-acetyl-alpha-D-glucosamine from N-acetyl-alpha-D-glucosamine 1-phosphate: step 1/1.</text>
</comment>
<keyword evidence="6" id="KW-0511">Multifunctional enzyme</keyword>
<dbReference type="CDD" id="cd04181">
    <property type="entry name" value="NTP_transferase"/>
    <property type="match status" value="1"/>
</dbReference>
<name>A0A1F6GAJ7_9PROT</name>
<evidence type="ECO:0000256" key="9">
    <source>
        <dbReference type="ARBA" id="ARBA00048493"/>
    </source>
</evidence>
<evidence type="ECO:0000256" key="5">
    <source>
        <dbReference type="ARBA" id="ARBA00022737"/>
    </source>
</evidence>
<dbReference type="GO" id="GO:0019134">
    <property type="term" value="F:glucosamine-1-phosphate N-acetyltransferase activity"/>
    <property type="evidence" value="ECO:0007669"/>
    <property type="project" value="UniProtKB-EC"/>
</dbReference>
<evidence type="ECO:0000259" key="10">
    <source>
        <dbReference type="Pfam" id="PF00483"/>
    </source>
</evidence>
<comment type="catalytic activity">
    <reaction evidence="8">
        <text>alpha-D-glucosamine 1-phosphate + acetyl-CoA = N-acetyl-alpha-D-glucosamine 1-phosphate + CoA + H(+)</text>
        <dbReference type="Rhea" id="RHEA:13725"/>
        <dbReference type="ChEBI" id="CHEBI:15378"/>
        <dbReference type="ChEBI" id="CHEBI:57287"/>
        <dbReference type="ChEBI" id="CHEBI:57288"/>
        <dbReference type="ChEBI" id="CHEBI:57776"/>
        <dbReference type="ChEBI" id="CHEBI:58516"/>
        <dbReference type="EC" id="2.3.1.157"/>
    </reaction>
</comment>
<gene>
    <name evidence="12" type="ORF">A2527_08135</name>
</gene>
<comment type="catalytic activity">
    <reaction evidence="9">
        <text>N-acetyl-alpha-D-glucosamine 1-phosphate + UTP + H(+) = UDP-N-acetyl-alpha-D-glucosamine + diphosphate</text>
        <dbReference type="Rhea" id="RHEA:13509"/>
        <dbReference type="ChEBI" id="CHEBI:15378"/>
        <dbReference type="ChEBI" id="CHEBI:33019"/>
        <dbReference type="ChEBI" id="CHEBI:46398"/>
        <dbReference type="ChEBI" id="CHEBI:57705"/>
        <dbReference type="ChEBI" id="CHEBI:57776"/>
        <dbReference type="EC" id="2.7.7.23"/>
    </reaction>
</comment>
<evidence type="ECO:0000256" key="4">
    <source>
        <dbReference type="ARBA" id="ARBA00022695"/>
    </source>
</evidence>
<proteinExistence type="predicted"/>
<reference evidence="12 13" key="1">
    <citation type="journal article" date="2016" name="Nat. Commun.">
        <title>Thousands of microbial genomes shed light on interconnected biogeochemical processes in an aquifer system.</title>
        <authorList>
            <person name="Anantharaman K."/>
            <person name="Brown C.T."/>
            <person name="Hug L.A."/>
            <person name="Sharon I."/>
            <person name="Castelle C.J."/>
            <person name="Probst A.J."/>
            <person name="Thomas B.C."/>
            <person name="Singh A."/>
            <person name="Wilkins M.J."/>
            <person name="Karaoz U."/>
            <person name="Brodie E.L."/>
            <person name="Williams K.H."/>
            <person name="Hubbard S.S."/>
            <person name="Banfield J.F."/>
        </authorList>
    </citation>
    <scope>NUCLEOTIDE SEQUENCE [LARGE SCALE GENOMIC DNA]</scope>
</reference>
<evidence type="ECO:0000313" key="12">
    <source>
        <dbReference type="EMBL" id="OGG95130.1"/>
    </source>
</evidence>
<dbReference type="Gene3D" id="3.90.550.10">
    <property type="entry name" value="Spore Coat Polysaccharide Biosynthesis Protein SpsA, Chain A"/>
    <property type="match status" value="1"/>
</dbReference>
<evidence type="ECO:0000256" key="8">
    <source>
        <dbReference type="ARBA" id="ARBA00048247"/>
    </source>
</evidence>
<dbReference type="Gene3D" id="2.160.10.10">
    <property type="entry name" value="Hexapeptide repeat proteins"/>
    <property type="match status" value="1"/>
</dbReference>
<comment type="caution">
    <text evidence="12">The sequence shown here is derived from an EMBL/GenBank/DDBJ whole genome shotgun (WGS) entry which is preliminary data.</text>
</comment>
<dbReference type="InterPro" id="IPR005835">
    <property type="entry name" value="NTP_transferase_dom"/>
</dbReference>
<protein>
    <submittedName>
        <fullName evidence="12">Uncharacterized protein</fullName>
    </submittedName>
</protein>
<keyword evidence="7" id="KW-0012">Acyltransferase</keyword>
<evidence type="ECO:0000256" key="6">
    <source>
        <dbReference type="ARBA" id="ARBA00023268"/>
    </source>
</evidence>
<dbReference type="InterPro" id="IPR029044">
    <property type="entry name" value="Nucleotide-diphossugar_trans"/>
</dbReference>
<dbReference type="AlphaFoldDB" id="A0A1F6GAJ7"/>
<feature type="domain" description="Nucleotidyl transferase" evidence="10">
    <location>
        <begin position="2"/>
        <end position="220"/>
    </location>
</feature>